<dbReference type="SUPFAM" id="SSF50978">
    <property type="entry name" value="WD40 repeat-like"/>
    <property type="match status" value="1"/>
</dbReference>
<accession>A0A922CU64</accession>
<dbReference type="GO" id="GO:0005930">
    <property type="term" value="C:axoneme"/>
    <property type="evidence" value="ECO:0007669"/>
    <property type="project" value="TreeGrafter"/>
</dbReference>
<dbReference type="AlphaFoldDB" id="A0A922CU64"/>
<proteinExistence type="predicted"/>
<evidence type="ECO:0000259" key="2">
    <source>
        <dbReference type="Pfam" id="PF23360"/>
    </source>
</evidence>
<dbReference type="PANTHER" id="PTHR16074:SF4">
    <property type="entry name" value="BARDET-BIEDL SYNDROME 7 PROTEIN"/>
    <property type="match status" value="1"/>
</dbReference>
<gene>
    <name evidence="5" type="ORF">O3G_MSEX010902</name>
</gene>
<dbReference type="InterPro" id="IPR056332">
    <property type="entry name" value="Beta-prop_BBS7"/>
</dbReference>
<organism evidence="5 6">
    <name type="scientific">Manduca sexta</name>
    <name type="common">Tobacco hawkmoth</name>
    <name type="synonym">Tobacco hornworm</name>
    <dbReference type="NCBI Taxonomy" id="7130"/>
    <lineage>
        <taxon>Eukaryota</taxon>
        <taxon>Metazoa</taxon>
        <taxon>Ecdysozoa</taxon>
        <taxon>Arthropoda</taxon>
        <taxon>Hexapoda</taxon>
        <taxon>Insecta</taxon>
        <taxon>Pterygota</taxon>
        <taxon>Neoptera</taxon>
        <taxon>Endopterygota</taxon>
        <taxon>Lepidoptera</taxon>
        <taxon>Glossata</taxon>
        <taxon>Ditrysia</taxon>
        <taxon>Bombycoidea</taxon>
        <taxon>Sphingidae</taxon>
        <taxon>Sphinginae</taxon>
        <taxon>Sphingini</taxon>
        <taxon>Manduca</taxon>
    </lineage>
</organism>
<keyword evidence="1" id="KW-0175">Coiled coil</keyword>
<feature type="domain" description="BBS7 platform" evidence="3">
    <location>
        <begin position="504"/>
        <end position="598"/>
    </location>
</feature>
<evidence type="ECO:0000259" key="3">
    <source>
        <dbReference type="Pfam" id="PF23361"/>
    </source>
</evidence>
<sequence>MDYELFRVDYTICGITYPDTLKILPVSHQKPEQKFAVGDKNGILQCISIKDEEPIIHFKTLPGKPITCVQLTIGSQNDKIFAASGNEVKGYTRKGKVFLTLETAQSESITSMCVLGGDLIICSGRTVMYYRDLREYQSYICDDRVLDIAAYSAPNNGRIRILVLIANKGAAIFENGQMTARASIPSGPTRLLTPPQMYTSEIFSFYGASDGSLGLIIYEESTISHICLVEDRGLGSVGCLGWYTSNGNYHLAVGRHDGSVQLYLVDIENMKDKPRLKFTYFSGEPVSSVAGGYVGTEEGELLVATFSGRIFALRPNHQISEAILNKTPLENLAARRGKLELEITRLEKQTANERDKYQKSTRSLNAGLSTPPLLDLQYEIVGAKRDGWQEIRITSAVSLDILFVYCNQKLDMMTDNTAVLSMCTSEKTASDLLATVRCQAGTRRSWIRMRNKLNSSSLSKLESTRVKIYILPAGAPRVARLISVTLPALSYYSKHEDTDINEEQQTKFSWCQLQLSGNFSVAEMTSWLSEVLPGDLPRPAVSVCFARSHALLGTVVICHYQKGLAVFKSNNISTIAVIRNILSNCSIEKNMRVEISCDIPNDYCYKAFKSLQNQYILEYKMNEDVNLQKALTALELDASVLNGKMSMLCEDYTRMACEEEIPETYFDELVDIVVQWYADWRALSLHAENIYNKLAQLRSALEKCRLEDVFKILSHTPVSTSEY</sequence>
<dbReference type="GO" id="GO:0060271">
    <property type="term" value="P:cilium assembly"/>
    <property type="evidence" value="ECO:0007669"/>
    <property type="project" value="TreeGrafter"/>
</dbReference>
<dbReference type="GO" id="GO:0016020">
    <property type="term" value="C:membrane"/>
    <property type="evidence" value="ECO:0007669"/>
    <property type="project" value="TreeGrafter"/>
</dbReference>
<evidence type="ECO:0000313" key="6">
    <source>
        <dbReference type="Proteomes" id="UP000791440"/>
    </source>
</evidence>
<dbReference type="InterPro" id="IPR056333">
    <property type="entry name" value="BBS7_pf_dom"/>
</dbReference>
<evidence type="ECO:0000256" key="1">
    <source>
        <dbReference type="SAM" id="Coils"/>
    </source>
</evidence>
<dbReference type="InterPro" id="IPR015943">
    <property type="entry name" value="WD40/YVTN_repeat-like_dom_sf"/>
</dbReference>
<dbReference type="Pfam" id="PF23361">
    <property type="entry name" value="BBS7_pf"/>
    <property type="match status" value="1"/>
</dbReference>
<dbReference type="PANTHER" id="PTHR16074">
    <property type="entry name" value="BARDET-BIEDL SYNDROME 7 PROTEIN"/>
    <property type="match status" value="1"/>
</dbReference>
<dbReference type="GO" id="GO:0043005">
    <property type="term" value="C:neuron projection"/>
    <property type="evidence" value="ECO:0007669"/>
    <property type="project" value="TreeGrafter"/>
</dbReference>
<dbReference type="InterPro" id="IPR036322">
    <property type="entry name" value="WD40_repeat_dom_sf"/>
</dbReference>
<feature type="coiled-coil region" evidence="1">
    <location>
        <begin position="329"/>
        <end position="356"/>
    </location>
</feature>
<dbReference type="Pfam" id="PF23360">
    <property type="entry name" value="BBS7_GAE"/>
    <property type="match status" value="1"/>
</dbReference>
<dbReference type="EMBL" id="JH668586">
    <property type="protein sequence ID" value="KAG6458497.1"/>
    <property type="molecule type" value="Genomic_DNA"/>
</dbReference>
<dbReference type="Gene3D" id="2.130.10.10">
    <property type="entry name" value="YVTN repeat-like/Quinoprotein amine dehydrogenase"/>
    <property type="match status" value="1"/>
</dbReference>
<dbReference type="GO" id="GO:0034464">
    <property type="term" value="C:BBSome"/>
    <property type="evidence" value="ECO:0007669"/>
    <property type="project" value="TreeGrafter"/>
</dbReference>
<dbReference type="GO" id="GO:0008104">
    <property type="term" value="P:intracellular protein localization"/>
    <property type="evidence" value="ECO:0007669"/>
    <property type="project" value="TreeGrafter"/>
</dbReference>
<keyword evidence="6" id="KW-1185">Reference proteome</keyword>
<comment type="caution">
    <text evidence="5">The sequence shown here is derived from an EMBL/GenBank/DDBJ whole genome shotgun (WGS) entry which is preliminary data.</text>
</comment>
<evidence type="ECO:0008006" key="7">
    <source>
        <dbReference type="Google" id="ProtNLM"/>
    </source>
</evidence>
<dbReference type="Proteomes" id="UP000791440">
    <property type="component" value="Unassembled WGS sequence"/>
</dbReference>
<dbReference type="Pfam" id="PF23743">
    <property type="entry name" value="Beta-prop_BBS7"/>
    <property type="match status" value="1"/>
</dbReference>
<dbReference type="GO" id="GO:0036064">
    <property type="term" value="C:ciliary basal body"/>
    <property type="evidence" value="ECO:0007669"/>
    <property type="project" value="TreeGrafter"/>
</dbReference>
<dbReference type="InterPro" id="IPR056334">
    <property type="entry name" value="BBS7_GAE_dom"/>
</dbReference>
<evidence type="ECO:0000259" key="4">
    <source>
        <dbReference type="Pfam" id="PF23743"/>
    </source>
</evidence>
<feature type="domain" description="BBS7 beta-propeller" evidence="4">
    <location>
        <begin position="21"/>
        <end position="313"/>
    </location>
</feature>
<name>A0A922CU64_MANSE</name>
<reference evidence="5" key="1">
    <citation type="journal article" date="2016" name="Insect Biochem. Mol. Biol.">
        <title>Multifaceted biological insights from a draft genome sequence of the tobacco hornworm moth, Manduca sexta.</title>
        <authorList>
            <person name="Kanost M.R."/>
            <person name="Arrese E.L."/>
            <person name="Cao X."/>
            <person name="Chen Y.R."/>
            <person name="Chellapilla S."/>
            <person name="Goldsmith M.R."/>
            <person name="Grosse-Wilde E."/>
            <person name="Heckel D.G."/>
            <person name="Herndon N."/>
            <person name="Jiang H."/>
            <person name="Papanicolaou A."/>
            <person name="Qu J."/>
            <person name="Soulages J.L."/>
            <person name="Vogel H."/>
            <person name="Walters J."/>
            <person name="Waterhouse R.M."/>
            <person name="Ahn S.J."/>
            <person name="Almeida F.C."/>
            <person name="An C."/>
            <person name="Aqrawi P."/>
            <person name="Bretschneider A."/>
            <person name="Bryant W.B."/>
            <person name="Bucks S."/>
            <person name="Chao H."/>
            <person name="Chevignon G."/>
            <person name="Christen J.M."/>
            <person name="Clarke D.F."/>
            <person name="Dittmer N.T."/>
            <person name="Ferguson L.C.F."/>
            <person name="Garavelou S."/>
            <person name="Gordon K.H.J."/>
            <person name="Gunaratna R.T."/>
            <person name="Han Y."/>
            <person name="Hauser F."/>
            <person name="He Y."/>
            <person name="Heidel-Fischer H."/>
            <person name="Hirsh A."/>
            <person name="Hu Y."/>
            <person name="Jiang H."/>
            <person name="Kalra D."/>
            <person name="Klinner C."/>
            <person name="Konig C."/>
            <person name="Kovar C."/>
            <person name="Kroll A.R."/>
            <person name="Kuwar S.S."/>
            <person name="Lee S.L."/>
            <person name="Lehman R."/>
            <person name="Li K."/>
            <person name="Li Z."/>
            <person name="Liang H."/>
            <person name="Lovelace S."/>
            <person name="Lu Z."/>
            <person name="Mansfield J.H."/>
            <person name="McCulloch K.J."/>
            <person name="Mathew T."/>
            <person name="Morton B."/>
            <person name="Muzny D.M."/>
            <person name="Neunemann D."/>
            <person name="Ongeri F."/>
            <person name="Pauchet Y."/>
            <person name="Pu L.L."/>
            <person name="Pyrousis I."/>
            <person name="Rao X.J."/>
            <person name="Redding A."/>
            <person name="Roesel C."/>
            <person name="Sanchez-Gracia A."/>
            <person name="Schaack S."/>
            <person name="Shukla A."/>
            <person name="Tetreau G."/>
            <person name="Wang Y."/>
            <person name="Xiong G.H."/>
            <person name="Traut W."/>
            <person name="Walsh T.K."/>
            <person name="Worley K.C."/>
            <person name="Wu D."/>
            <person name="Wu W."/>
            <person name="Wu Y.Q."/>
            <person name="Zhang X."/>
            <person name="Zou Z."/>
            <person name="Zucker H."/>
            <person name="Briscoe A.D."/>
            <person name="Burmester T."/>
            <person name="Clem R.J."/>
            <person name="Feyereisen R."/>
            <person name="Grimmelikhuijzen C.J.P."/>
            <person name="Hamodrakas S.J."/>
            <person name="Hansson B.S."/>
            <person name="Huguet E."/>
            <person name="Jermiin L.S."/>
            <person name="Lan Q."/>
            <person name="Lehman H.K."/>
            <person name="Lorenzen M."/>
            <person name="Merzendorfer H."/>
            <person name="Michalopoulos I."/>
            <person name="Morton D.B."/>
            <person name="Muthukrishnan S."/>
            <person name="Oakeshott J.G."/>
            <person name="Palmer W."/>
            <person name="Park Y."/>
            <person name="Passarelli A.L."/>
            <person name="Rozas J."/>
            <person name="Schwartz L.M."/>
            <person name="Smith W."/>
            <person name="Southgate A."/>
            <person name="Vilcinskas A."/>
            <person name="Vogt R."/>
            <person name="Wang P."/>
            <person name="Werren J."/>
            <person name="Yu X.Q."/>
            <person name="Zhou J.J."/>
            <person name="Brown S.J."/>
            <person name="Scherer S.E."/>
            <person name="Richards S."/>
            <person name="Blissard G.W."/>
        </authorList>
    </citation>
    <scope>NUCLEOTIDE SEQUENCE</scope>
</reference>
<feature type="domain" description="BBS7 GAE" evidence="2">
    <location>
        <begin position="372"/>
        <end position="482"/>
    </location>
</feature>
<evidence type="ECO:0000313" key="5">
    <source>
        <dbReference type="EMBL" id="KAG6458497.1"/>
    </source>
</evidence>
<protein>
    <recommendedName>
        <fullName evidence="7">Bardet-Biedl syndrome 7 protein homolog</fullName>
    </recommendedName>
</protein>
<reference evidence="5" key="2">
    <citation type="submission" date="2020-12" db="EMBL/GenBank/DDBJ databases">
        <authorList>
            <person name="Kanost M."/>
        </authorList>
    </citation>
    <scope>NUCLEOTIDE SEQUENCE</scope>
</reference>
<dbReference type="EMBL" id="JH668586">
    <property type="protein sequence ID" value="KAG6458496.1"/>
    <property type="molecule type" value="Genomic_DNA"/>
</dbReference>